<reference evidence="2 3" key="1">
    <citation type="submission" date="2024-09" db="EMBL/GenBank/DDBJ databases">
        <title>Chromosome-scale assembly of Riccia sorocarpa.</title>
        <authorList>
            <person name="Paukszto L."/>
        </authorList>
    </citation>
    <scope>NUCLEOTIDE SEQUENCE [LARGE SCALE GENOMIC DNA]</scope>
    <source>
        <strain evidence="2">LP-2024</strain>
        <tissue evidence="2">Aerial parts of the thallus</tissue>
    </source>
</reference>
<dbReference type="Proteomes" id="UP001633002">
    <property type="component" value="Unassembled WGS sequence"/>
</dbReference>
<accession>A0ABD3I5P9</accession>
<organism evidence="2 3">
    <name type="scientific">Riccia sorocarpa</name>
    <dbReference type="NCBI Taxonomy" id="122646"/>
    <lineage>
        <taxon>Eukaryota</taxon>
        <taxon>Viridiplantae</taxon>
        <taxon>Streptophyta</taxon>
        <taxon>Embryophyta</taxon>
        <taxon>Marchantiophyta</taxon>
        <taxon>Marchantiopsida</taxon>
        <taxon>Marchantiidae</taxon>
        <taxon>Marchantiales</taxon>
        <taxon>Ricciaceae</taxon>
        <taxon>Riccia</taxon>
    </lineage>
</organism>
<name>A0ABD3I5P9_9MARC</name>
<proteinExistence type="predicted"/>
<dbReference type="AlphaFoldDB" id="A0ABD3I5P9"/>
<comment type="caution">
    <text evidence="2">The sequence shown here is derived from an EMBL/GenBank/DDBJ whole genome shotgun (WGS) entry which is preliminary data.</text>
</comment>
<sequence length="290" mass="31790">MCSARRQQRTHQKSNEGAPSKQAETTNPTPRQEAEFTPVQNNRRKGKEPVSHSPANLFEVLANLDEGGQAEHEEQVSAVQDEEVDNQWEKATSLQQHNPDVQQNPDGQQTDMELEKDAKRKIDGTSLHTSPPNNEETDPVSKPAINSNGSGKQRRMLGKGSLSKPKQDNKKTAVLTSRRLPLPSKVDDEASNRTGSESGALALDGGALANKAMGDRRRLELCRKPPRLGRTYTKLEELGETCADCLSGSPRPQRLRAGSHGPKWPLVYTAEGSRRQTRSGPAGLPLSLQL</sequence>
<protein>
    <submittedName>
        <fullName evidence="2">Uncharacterized protein</fullName>
    </submittedName>
</protein>
<feature type="region of interest" description="Disordered" evidence="1">
    <location>
        <begin position="1"/>
        <end position="203"/>
    </location>
</feature>
<feature type="compositionally biased region" description="Basic residues" evidence="1">
    <location>
        <begin position="1"/>
        <end position="12"/>
    </location>
</feature>
<dbReference type="EMBL" id="JBJQOH010000002">
    <property type="protein sequence ID" value="KAL3698826.1"/>
    <property type="molecule type" value="Genomic_DNA"/>
</dbReference>
<evidence type="ECO:0000313" key="3">
    <source>
        <dbReference type="Proteomes" id="UP001633002"/>
    </source>
</evidence>
<feature type="compositionally biased region" description="Basic and acidic residues" evidence="1">
    <location>
        <begin position="113"/>
        <end position="123"/>
    </location>
</feature>
<feature type="region of interest" description="Disordered" evidence="1">
    <location>
        <begin position="270"/>
        <end position="290"/>
    </location>
</feature>
<feature type="compositionally biased region" description="Polar residues" evidence="1">
    <location>
        <begin position="89"/>
        <end position="111"/>
    </location>
</feature>
<keyword evidence="3" id="KW-1185">Reference proteome</keyword>
<evidence type="ECO:0000313" key="2">
    <source>
        <dbReference type="EMBL" id="KAL3698826.1"/>
    </source>
</evidence>
<gene>
    <name evidence="2" type="ORF">R1sor_012902</name>
</gene>
<evidence type="ECO:0000256" key="1">
    <source>
        <dbReference type="SAM" id="MobiDB-lite"/>
    </source>
</evidence>